<name>A0ACC0NPZ8_RHOML</name>
<reference evidence="1" key="1">
    <citation type="submission" date="2022-02" db="EMBL/GenBank/DDBJ databases">
        <title>Plant Genome Project.</title>
        <authorList>
            <person name="Zhang R.-G."/>
        </authorList>
    </citation>
    <scope>NUCLEOTIDE SEQUENCE</scope>
    <source>
        <strain evidence="1">AT1</strain>
    </source>
</reference>
<gene>
    <name evidence="1" type="ORF">RHMOL_Rhmol05G0166100</name>
</gene>
<protein>
    <submittedName>
        <fullName evidence="1">Uncharacterized protein</fullName>
    </submittedName>
</protein>
<evidence type="ECO:0000313" key="1">
    <source>
        <dbReference type="EMBL" id="KAI8555326.1"/>
    </source>
</evidence>
<evidence type="ECO:0000313" key="2">
    <source>
        <dbReference type="Proteomes" id="UP001062846"/>
    </source>
</evidence>
<proteinExistence type="predicted"/>
<comment type="caution">
    <text evidence="1">The sequence shown here is derived from an EMBL/GenBank/DDBJ whole genome shotgun (WGS) entry which is preliminary data.</text>
</comment>
<organism evidence="1 2">
    <name type="scientific">Rhododendron molle</name>
    <name type="common">Chinese azalea</name>
    <name type="synonym">Azalea mollis</name>
    <dbReference type="NCBI Taxonomy" id="49168"/>
    <lineage>
        <taxon>Eukaryota</taxon>
        <taxon>Viridiplantae</taxon>
        <taxon>Streptophyta</taxon>
        <taxon>Embryophyta</taxon>
        <taxon>Tracheophyta</taxon>
        <taxon>Spermatophyta</taxon>
        <taxon>Magnoliopsida</taxon>
        <taxon>eudicotyledons</taxon>
        <taxon>Gunneridae</taxon>
        <taxon>Pentapetalae</taxon>
        <taxon>asterids</taxon>
        <taxon>Ericales</taxon>
        <taxon>Ericaceae</taxon>
        <taxon>Ericoideae</taxon>
        <taxon>Rhodoreae</taxon>
        <taxon>Rhododendron</taxon>
    </lineage>
</organism>
<sequence length="66" mass="7353">MEKKPRHHHPPTQISNSRDPIMHKSSAPTVAHLNRTTRVDESSANGEYDGGGPTVEELGRPRRQEA</sequence>
<dbReference type="EMBL" id="CM046392">
    <property type="protein sequence ID" value="KAI8555326.1"/>
    <property type="molecule type" value="Genomic_DNA"/>
</dbReference>
<dbReference type="Proteomes" id="UP001062846">
    <property type="component" value="Chromosome 5"/>
</dbReference>
<accession>A0ACC0NPZ8</accession>
<keyword evidence="2" id="KW-1185">Reference proteome</keyword>